<accession>S8BRH2</accession>
<dbReference type="AlphaFoldDB" id="S8BRH2"/>
<proteinExistence type="predicted"/>
<name>S8BRH2_9LAMI</name>
<gene>
    <name evidence="1" type="ORF">M569_17590</name>
</gene>
<reference evidence="1 2" key="1">
    <citation type="journal article" date="2013" name="BMC Genomics">
        <title>The miniature genome of a carnivorous plant Genlisea aurea contains a low number of genes and short non-coding sequences.</title>
        <authorList>
            <person name="Leushkin E.V."/>
            <person name="Sutormin R.A."/>
            <person name="Nabieva E.R."/>
            <person name="Penin A.A."/>
            <person name="Kondrashov A.S."/>
            <person name="Logacheva M.D."/>
        </authorList>
    </citation>
    <scope>NUCLEOTIDE SEQUENCE [LARGE SCALE GENOMIC DNA]</scope>
</reference>
<protein>
    <submittedName>
        <fullName evidence="1">Uncharacterized protein</fullName>
    </submittedName>
</protein>
<sequence>MAPTSRRFFPGPIYFQLRTGQLLKDIWEALHLEICVGVSCVSRAGMATSVAQVGLPTISLGRPCLAALGIAFE</sequence>
<comment type="caution">
    <text evidence="1">The sequence shown here is derived from an EMBL/GenBank/DDBJ whole genome shotgun (WGS) entry which is preliminary data.</text>
</comment>
<dbReference type="Proteomes" id="UP000015453">
    <property type="component" value="Unassembled WGS sequence"/>
</dbReference>
<organism evidence="1 2">
    <name type="scientific">Genlisea aurea</name>
    <dbReference type="NCBI Taxonomy" id="192259"/>
    <lineage>
        <taxon>Eukaryota</taxon>
        <taxon>Viridiplantae</taxon>
        <taxon>Streptophyta</taxon>
        <taxon>Embryophyta</taxon>
        <taxon>Tracheophyta</taxon>
        <taxon>Spermatophyta</taxon>
        <taxon>Magnoliopsida</taxon>
        <taxon>eudicotyledons</taxon>
        <taxon>Gunneridae</taxon>
        <taxon>Pentapetalae</taxon>
        <taxon>asterids</taxon>
        <taxon>lamiids</taxon>
        <taxon>Lamiales</taxon>
        <taxon>Lentibulariaceae</taxon>
        <taxon>Genlisea</taxon>
    </lineage>
</organism>
<dbReference type="EMBL" id="AUSU01010475">
    <property type="protein sequence ID" value="EPS57230.1"/>
    <property type="molecule type" value="Genomic_DNA"/>
</dbReference>
<keyword evidence="2" id="KW-1185">Reference proteome</keyword>
<evidence type="ECO:0000313" key="2">
    <source>
        <dbReference type="Proteomes" id="UP000015453"/>
    </source>
</evidence>
<evidence type="ECO:0000313" key="1">
    <source>
        <dbReference type="EMBL" id="EPS57230.1"/>
    </source>
</evidence>